<feature type="signal peptide" evidence="1">
    <location>
        <begin position="1"/>
        <end position="19"/>
    </location>
</feature>
<evidence type="ECO:0000313" key="2">
    <source>
        <dbReference type="EMBL" id="PTB37690.1"/>
    </source>
</evidence>
<name>A0A2T3YYU6_TRIA4</name>
<evidence type="ECO:0000313" key="3">
    <source>
        <dbReference type="Proteomes" id="UP000240493"/>
    </source>
</evidence>
<keyword evidence="3" id="KW-1185">Reference proteome</keyword>
<reference evidence="2 3" key="1">
    <citation type="submission" date="2016-07" db="EMBL/GenBank/DDBJ databases">
        <title>Multiple horizontal gene transfer events from other fungi enriched the ability of initially mycotrophic Trichoderma (Ascomycota) to feed on dead plant biomass.</title>
        <authorList>
            <consortium name="DOE Joint Genome Institute"/>
            <person name="Aerts A."/>
            <person name="Atanasova L."/>
            <person name="Chenthamara K."/>
            <person name="Zhang J."/>
            <person name="Grujic M."/>
            <person name="Henrissat B."/>
            <person name="Kuo A."/>
            <person name="Salamov A."/>
            <person name="Lipzen A."/>
            <person name="Labutti K."/>
            <person name="Barry K."/>
            <person name="Miao Y."/>
            <person name="Rahimi M.J."/>
            <person name="Shen Q."/>
            <person name="Grigoriev I.V."/>
            <person name="Kubicek C.P."/>
            <person name="Druzhinina I.S."/>
        </authorList>
    </citation>
    <scope>NUCLEOTIDE SEQUENCE [LARGE SCALE GENOMIC DNA]</scope>
    <source>
        <strain evidence="2 3">CBS 433.97</strain>
    </source>
</reference>
<evidence type="ECO:0000256" key="1">
    <source>
        <dbReference type="SAM" id="SignalP"/>
    </source>
</evidence>
<organism evidence="2 3">
    <name type="scientific">Trichoderma asperellum (strain ATCC 204424 / CBS 433.97 / NBRC 101777)</name>
    <dbReference type="NCBI Taxonomy" id="1042311"/>
    <lineage>
        <taxon>Eukaryota</taxon>
        <taxon>Fungi</taxon>
        <taxon>Dikarya</taxon>
        <taxon>Ascomycota</taxon>
        <taxon>Pezizomycotina</taxon>
        <taxon>Sordariomycetes</taxon>
        <taxon>Hypocreomycetidae</taxon>
        <taxon>Hypocreales</taxon>
        <taxon>Hypocreaceae</taxon>
        <taxon>Trichoderma</taxon>
    </lineage>
</organism>
<protein>
    <submittedName>
        <fullName evidence="2">Uncharacterized protein</fullName>
    </submittedName>
</protein>
<accession>A0A2T3YYU6</accession>
<dbReference type="Proteomes" id="UP000240493">
    <property type="component" value="Unassembled WGS sequence"/>
</dbReference>
<gene>
    <name evidence="2" type="ORF">M441DRAFT_255615</name>
</gene>
<keyword evidence="1" id="KW-0732">Signal</keyword>
<dbReference type="EMBL" id="KZ679267">
    <property type="protein sequence ID" value="PTB37690.1"/>
    <property type="molecule type" value="Genomic_DNA"/>
</dbReference>
<feature type="chain" id="PRO_5015661238" evidence="1">
    <location>
        <begin position="20"/>
        <end position="118"/>
    </location>
</feature>
<sequence length="118" mass="13003">MSPLLSLLLSTATMIHLIALRQFYNKNHSKSCGLAKNSTPIPILATLYPRHTQSLISHIVKDISFAPSKIALSADHHPLRLQPGVLDLFKGLPKKRHMHALKRCLSLGVCFSGKVMGI</sequence>
<dbReference type="AlphaFoldDB" id="A0A2T3YYU6"/>
<proteinExistence type="predicted"/>